<evidence type="ECO:0000256" key="3">
    <source>
        <dbReference type="ARBA" id="ARBA00004921"/>
    </source>
</evidence>
<dbReference type="Proteomes" id="UP000238479">
    <property type="component" value="Chromosome 2"/>
</dbReference>
<comment type="function">
    <text evidence="2">Catalyzes the interconversion of 2-phosphoglycerate and 3-phosphoglycerate.</text>
</comment>
<dbReference type="GO" id="GO:0006096">
    <property type="term" value="P:glycolytic process"/>
    <property type="evidence" value="ECO:0007669"/>
    <property type="project" value="UniProtKB-KW"/>
</dbReference>
<comment type="caution">
    <text evidence="7">The sequence shown here is derived from an EMBL/GenBank/DDBJ whole genome shotgun (WGS) entry which is preliminary data.</text>
</comment>
<dbReference type="InterPro" id="IPR006124">
    <property type="entry name" value="Metalloenzyme"/>
</dbReference>
<dbReference type="GO" id="GO:0046872">
    <property type="term" value="F:metal ion binding"/>
    <property type="evidence" value="ECO:0007669"/>
    <property type="project" value="InterPro"/>
</dbReference>
<sequence>MGHPQQPKRRVAFLLIDGVGDVSIPKLGFKTPLQAAKLPNLDAIASAGVNGLMDPVEVGLGCGSDTAHLSLMGYNPRVYYRGRGAFESMGAGLAMSPGDIAFKSNFATLDEKTGIIISRRADRHFEEEGPILCAALDGMKLPSFPEYEVRVRYATEHRCGVVVKGPSLSGNISGTDPLKDNRLLLQAEALDGSDEARHTAKVVNELSKEISKILIAHLLNAKRASEGKNIANVVLLRGCGIRIEVSPFAKKHGLWPCMVAPTKIIAGLGLSLGIDILEAPGATGDYRTLLTFKATAIAKALSAPLQSCPNVFVPGEDEHKPGRSDGYDFGFLHIKAIDDAGHDKATIFKVKGLEAVDRAIGQLARLLWETESTGKFQYFLCVTGDHSTPVEYGDHSFEPVPFTICSLKDFVGVVGVETILGCSLDPFPLPTVKECEYPTEHVEMEQEPTKQPRAFSGDSVCEFNEIAAARGCLGRFSGGEMMGVIKNFLELEA</sequence>
<evidence type="ECO:0000259" key="6">
    <source>
        <dbReference type="Pfam" id="PF01676"/>
    </source>
</evidence>
<dbReference type="Pfam" id="PF10143">
    <property type="entry name" value="PhosphMutase"/>
    <property type="match status" value="1"/>
</dbReference>
<dbReference type="Gramene" id="PRQ53199">
    <property type="protein sequence ID" value="PRQ53199"/>
    <property type="gene ID" value="RchiOBHm_Chr2g0163861"/>
</dbReference>
<evidence type="ECO:0000256" key="1">
    <source>
        <dbReference type="ARBA" id="ARBA00000370"/>
    </source>
</evidence>
<keyword evidence="7" id="KW-0413">Isomerase</keyword>
<reference evidence="7 8" key="1">
    <citation type="journal article" date="2018" name="Nat. Genet.">
        <title>The Rosa genome provides new insights in the design of modern roses.</title>
        <authorList>
            <person name="Bendahmane M."/>
        </authorList>
    </citation>
    <scope>NUCLEOTIDE SEQUENCE [LARGE SCALE GENOMIC DNA]</scope>
    <source>
        <strain evidence="8">cv. Old Blush</strain>
    </source>
</reference>
<proteinExistence type="inferred from homology"/>
<dbReference type="SUPFAM" id="SSF53649">
    <property type="entry name" value="Alkaline phosphatase-like"/>
    <property type="match status" value="1"/>
</dbReference>
<dbReference type="EC" id="5.4.2.12" evidence="7"/>
<evidence type="ECO:0000313" key="8">
    <source>
        <dbReference type="Proteomes" id="UP000238479"/>
    </source>
</evidence>
<organism evidence="7 8">
    <name type="scientific">Rosa chinensis</name>
    <name type="common">China rose</name>
    <dbReference type="NCBI Taxonomy" id="74649"/>
    <lineage>
        <taxon>Eukaryota</taxon>
        <taxon>Viridiplantae</taxon>
        <taxon>Streptophyta</taxon>
        <taxon>Embryophyta</taxon>
        <taxon>Tracheophyta</taxon>
        <taxon>Spermatophyta</taxon>
        <taxon>Magnoliopsida</taxon>
        <taxon>eudicotyledons</taxon>
        <taxon>Gunneridae</taxon>
        <taxon>Pentapetalae</taxon>
        <taxon>rosids</taxon>
        <taxon>fabids</taxon>
        <taxon>Rosales</taxon>
        <taxon>Rosaceae</taxon>
        <taxon>Rosoideae</taxon>
        <taxon>Rosoideae incertae sedis</taxon>
        <taxon>Rosa</taxon>
    </lineage>
</organism>
<dbReference type="Gene3D" id="3.30.70.2130">
    <property type="entry name" value="Metalloenzyme domain"/>
    <property type="match status" value="1"/>
</dbReference>
<dbReference type="Gene3D" id="3.40.720.10">
    <property type="entry name" value="Alkaline Phosphatase, subunit A"/>
    <property type="match status" value="1"/>
</dbReference>
<keyword evidence="5" id="KW-0324">Glycolysis</keyword>
<dbReference type="EMBL" id="PDCK01000040">
    <property type="protein sequence ID" value="PRQ53199.1"/>
    <property type="molecule type" value="Genomic_DNA"/>
</dbReference>
<dbReference type="AlphaFoldDB" id="A0A2P6S3D7"/>
<dbReference type="STRING" id="74649.A0A2P6S3D7"/>
<gene>
    <name evidence="7" type="ORF">RchiOBHm_Chr2g0163861</name>
</gene>
<evidence type="ECO:0000256" key="4">
    <source>
        <dbReference type="ARBA" id="ARBA00005524"/>
    </source>
</evidence>
<dbReference type="OMA" id="IAFRCNF"/>
<feature type="domain" description="Metalloenzyme" evidence="6">
    <location>
        <begin position="10"/>
        <end position="284"/>
    </location>
</feature>
<dbReference type="InterPro" id="IPR042253">
    <property type="entry name" value="Pglycerate_mutase_ApgM_sf"/>
</dbReference>
<comment type="similarity">
    <text evidence="4">Belongs to the BPG-independent phosphoglycerate mutase family. A-PGAM subfamily.</text>
</comment>
<dbReference type="PANTHER" id="PTHR31209">
    <property type="entry name" value="COFACTOR-INDEPENDENT PHOSPHOGLYCERATE MUTASE"/>
    <property type="match status" value="1"/>
</dbReference>
<evidence type="ECO:0000256" key="5">
    <source>
        <dbReference type="ARBA" id="ARBA00023152"/>
    </source>
</evidence>
<evidence type="ECO:0000313" key="7">
    <source>
        <dbReference type="EMBL" id="PRQ53199.1"/>
    </source>
</evidence>
<accession>A0A2P6S3D7</accession>
<dbReference type="CDD" id="cd16011">
    <property type="entry name" value="iPGM_like"/>
    <property type="match status" value="1"/>
</dbReference>
<comment type="pathway">
    <text evidence="3">Carbohydrate degradation.</text>
</comment>
<dbReference type="OrthoDB" id="113620at2759"/>
<comment type="catalytic activity">
    <reaction evidence="1">
        <text>(2R)-2-phosphoglycerate = (2R)-3-phosphoglycerate</text>
        <dbReference type="Rhea" id="RHEA:15901"/>
        <dbReference type="ChEBI" id="CHEBI:58272"/>
        <dbReference type="ChEBI" id="CHEBI:58289"/>
        <dbReference type="EC" id="5.4.2.12"/>
    </reaction>
</comment>
<keyword evidence="8" id="KW-1185">Reference proteome</keyword>
<dbReference type="GO" id="GO:0004619">
    <property type="term" value="F:phosphoglycerate mutase activity"/>
    <property type="evidence" value="ECO:0007669"/>
    <property type="project" value="UniProtKB-EC"/>
</dbReference>
<evidence type="ECO:0000256" key="2">
    <source>
        <dbReference type="ARBA" id="ARBA00002315"/>
    </source>
</evidence>
<name>A0A2P6S3D7_ROSCH</name>
<protein>
    <submittedName>
        <fullName evidence="7">Putative phosphoglycerate mutase (2,3-diphosphoglycerate-independent)</fullName>
        <ecNumber evidence="7">5.4.2.12</ecNumber>
    </submittedName>
</protein>
<dbReference type="PANTHER" id="PTHR31209:SF0">
    <property type="entry name" value="METALLOENZYME DOMAIN-CONTAINING PROTEIN"/>
    <property type="match status" value="1"/>
</dbReference>
<feature type="domain" description="Metalloenzyme" evidence="6">
    <location>
        <begin position="325"/>
        <end position="406"/>
    </location>
</feature>
<dbReference type="Pfam" id="PF01676">
    <property type="entry name" value="Metalloenzyme"/>
    <property type="match status" value="2"/>
</dbReference>
<dbReference type="InterPro" id="IPR004456">
    <property type="entry name" value="Pglycerate_mutase_ApgM"/>
</dbReference>
<dbReference type="InterPro" id="IPR017850">
    <property type="entry name" value="Alkaline_phosphatase_core_sf"/>
</dbReference>